<organism evidence="1 2">
    <name type="scientific">Nasonia vitripennis</name>
    <name type="common">Parasitic wasp</name>
    <dbReference type="NCBI Taxonomy" id="7425"/>
    <lineage>
        <taxon>Eukaryota</taxon>
        <taxon>Metazoa</taxon>
        <taxon>Ecdysozoa</taxon>
        <taxon>Arthropoda</taxon>
        <taxon>Hexapoda</taxon>
        <taxon>Insecta</taxon>
        <taxon>Pterygota</taxon>
        <taxon>Neoptera</taxon>
        <taxon>Endopterygota</taxon>
        <taxon>Hymenoptera</taxon>
        <taxon>Apocrita</taxon>
        <taxon>Proctotrupomorpha</taxon>
        <taxon>Chalcidoidea</taxon>
        <taxon>Pteromalidae</taxon>
        <taxon>Pteromalinae</taxon>
        <taxon>Nasonia</taxon>
    </lineage>
</organism>
<protein>
    <submittedName>
        <fullName evidence="1">Uncharacterized protein</fullName>
    </submittedName>
</protein>
<accession>A0A7M7T6B5</accession>
<evidence type="ECO:0000313" key="1">
    <source>
        <dbReference type="EnsemblMetazoa" id="XP_031777348"/>
    </source>
</evidence>
<dbReference type="GeneID" id="103316826"/>
<dbReference type="KEGG" id="nvi:103316826"/>
<evidence type="ECO:0000313" key="2">
    <source>
        <dbReference type="Proteomes" id="UP000002358"/>
    </source>
</evidence>
<dbReference type="RefSeq" id="XP_031777348.1">
    <property type="nucleotide sequence ID" value="XM_031921488.2"/>
</dbReference>
<name>A0A7M7T6B5_NASVI</name>
<dbReference type="Proteomes" id="UP000002358">
    <property type="component" value="Unassembled WGS sequence"/>
</dbReference>
<dbReference type="InParanoid" id="A0A7M7T6B5"/>
<dbReference type="EnsemblMetazoa" id="XM_031921488">
    <property type="protein sequence ID" value="XP_031777348"/>
    <property type="gene ID" value="LOC103316826"/>
</dbReference>
<keyword evidence="2" id="KW-1185">Reference proteome</keyword>
<dbReference type="AlphaFoldDB" id="A0A7M7T6B5"/>
<proteinExistence type="predicted"/>
<sequence>MRETTAFMQKGIELFGDVASFLRDIDVSLLFKRLLLLEIGSEKFRSIRDFYTQLCLESDAESSIYMQEGCSLHMHKDIFLYEVQTQVTREQHIFGFKTIHDCIHYSPPIVALLMLKRIIEELENE</sequence>
<reference evidence="1" key="1">
    <citation type="submission" date="2021-01" db="UniProtKB">
        <authorList>
            <consortium name="EnsemblMetazoa"/>
        </authorList>
    </citation>
    <scope>IDENTIFICATION</scope>
</reference>